<dbReference type="EMBL" id="AQQV01000007">
    <property type="protein sequence ID" value="ORE84968.1"/>
    <property type="molecule type" value="Genomic_DNA"/>
</dbReference>
<organism evidence="1 2">
    <name type="scientific">Oceanococcus atlanticus</name>
    <dbReference type="NCBI Taxonomy" id="1317117"/>
    <lineage>
        <taxon>Bacteria</taxon>
        <taxon>Pseudomonadati</taxon>
        <taxon>Pseudomonadota</taxon>
        <taxon>Gammaproteobacteria</taxon>
        <taxon>Chromatiales</taxon>
        <taxon>Oceanococcaceae</taxon>
        <taxon>Oceanococcus</taxon>
    </lineage>
</organism>
<dbReference type="Proteomes" id="UP000192342">
    <property type="component" value="Unassembled WGS sequence"/>
</dbReference>
<keyword evidence="2" id="KW-1185">Reference proteome</keyword>
<accession>A0A1Y1S9W5</accession>
<proteinExistence type="predicted"/>
<name>A0A1Y1S9W5_9GAMM</name>
<protein>
    <submittedName>
        <fullName evidence="1">Uncharacterized protein</fullName>
    </submittedName>
</protein>
<reference evidence="1 2" key="1">
    <citation type="submission" date="2013-04" db="EMBL/GenBank/DDBJ databases">
        <title>Oceanococcus atlanticus 22II-S10r2 Genome Sequencing.</title>
        <authorList>
            <person name="Lai Q."/>
            <person name="Li G."/>
            <person name="Shao Z."/>
        </authorList>
    </citation>
    <scope>NUCLEOTIDE SEQUENCE [LARGE SCALE GENOMIC DNA]</scope>
    <source>
        <strain evidence="1 2">22II-S10r2</strain>
    </source>
</reference>
<evidence type="ECO:0000313" key="1">
    <source>
        <dbReference type="EMBL" id="ORE84968.1"/>
    </source>
</evidence>
<comment type="caution">
    <text evidence="1">The sequence shown here is derived from an EMBL/GenBank/DDBJ whole genome shotgun (WGS) entry which is preliminary data.</text>
</comment>
<dbReference type="AlphaFoldDB" id="A0A1Y1S9W5"/>
<gene>
    <name evidence="1" type="ORF">ATO7_16394</name>
</gene>
<evidence type="ECO:0000313" key="2">
    <source>
        <dbReference type="Proteomes" id="UP000192342"/>
    </source>
</evidence>
<sequence>MCLDLGSFQLQNAVIIFQRLTILTEQIRYADIPQFCIHDTEHLYMMRQSLIPIGVPNPAERHADPVFIALLIHRARKT</sequence>